<dbReference type="GO" id="GO:0047480">
    <property type="term" value="F:UDP-N-acetylmuramoyl-tripeptide-D-alanyl-D-alanine ligase activity"/>
    <property type="evidence" value="ECO:0007669"/>
    <property type="project" value="UniProtKB-UniRule"/>
</dbReference>
<evidence type="ECO:0000256" key="4">
    <source>
        <dbReference type="ARBA" id="ARBA00022741"/>
    </source>
</evidence>
<keyword evidence="1 10" id="KW-0963">Cytoplasm</keyword>
<dbReference type="GO" id="GO:0009252">
    <property type="term" value="P:peptidoglycan biosynthetic process"/>
    <property type="evidence" value="ECO:0007669"/>
    <property type="project" value="UniProtKB-UniRule"/>
</dbReference>
<organism evidence="15 16">
    <name type="scientific">Novacetimonas hansenii</name>
    <name type="common">Komagataeibacter hansenii</name>
    <dbReference type="NCBI Taxonomy" id="436"/>
    <lineage>
        <taxon>Bacteria</taxon>
        <taxon>Pseudomonadati</taxon>
        <taxon>Pseudomonadota</taxon>
        <taxon>Alphaproteobacteria</taxon>
        <taxon>Acetobacterales</taxon>
        <taxon>Acetobacteraceae</taxon>
        <taxon>Novacetimonas</taxon>
    </lineage>
</organism>
<dbReference type="GO" id="GO:0051301">
    <property type="term" value="P:cell division"/>
    <property type="evidence" value="ECO:0007669"/>
    <property type="project" value="UniProtKB-KW"/>
</dbReference>
<evidence type="ECO:0000256" key="1">
    <source>
        <dbReference type="ARBA" id="ARBA00022490"/>
    </source>
</evidence>
<evidence type="ECO:0000259" key="14">
    <source>
        <dbReference type="Pfam" id="PF08245"/>
    </source>
</evidence>
<evidence type="ECO:0000256" key="10">
    <source>
        <dbReference type="HAMAP-Rule" id="MF_02019"/>
    </source>
</evidence>
<comment type="caution">
    <text evidence="15">The sequence shown here is derived from an EMBL/GenBank/DDBJ whole genome shotgun (WGS) entry which is preliminary data.</text>
</comment>
<evidence type="ECO:0000256" key="8">
    <source>
        <dbReference type="ARBA" id="ARBA00023306"/>
    </source>
</evidence>
<dbReference type="InterPro" id="IPR013221">
    <property type="entry name" value="Mur_ligase_cen"/>
</dbReference>
<feature type="domain" description="Mur ligase C-terminal" evidence="13">
    <location>
        <begin position="347"/>
        <end position="450"/>
    </location>
</feature>
<keyword evidence="3 10" id="KW-0132">Cell division</keyword>
<comment type="function">
    <text evidence="10 11">Involved in cell wall formation. Catalyzes the final step in the synthesis of UDP-N-acetylmuramoyl-pentapeptide, the precursor of murein.</text>
</comment>
<evidence type="ECO:0000256" key="6">
    <source>
        <dbReference type="ARBA" id="ARBA00022960"/>
    </source>
</evidence>
<comment type="catalytic activity">
    <reaction evidence="10 11">
        <text>D-alanyl-D-alanine + UDP-N-acetyl-alpha-D-muramoyl-L-alanyl-gamma-D-glutamyl-meso-2,6-diaminopimelate + ATP = UDP-N-acetyl-alpha-D-muramoyl-L-alanyl-gamma-D-glutamyl-meso-2,6-diaminopimeloyl-D-alanyl-D-alanine + ADP + phosphate + H(+)</text>
        <dbReference type="Rhea" id="RHEA:28374"/>
        <dbReference type="ChEBI" id="CHEBI:15378"/>
        <dbReference type="ChEBI" id="CHEBI:30616"/>
        <dbReference type="ChEBI" id="CHEBI:43474"/>
        <dbReference type="ChEBI" id="CHEBI:57822"/>
        <dbReference type="ChEBI" id="CHEBI:61386"/>
        <dbReference type="ChEBI" id="CHEBI:83905"/>
        <dbReference type="ChEBI" id="CHEBI:456216"/>
        <dbReference type="EC" id="6.3.2.10"/>
    </reaction>
</comment>
<sequence>MTAPILWTGTELLMATGGHFRASPHPGAASCEGLRATGVSIDTRTLAAGDIFVALVGENSDGHAHIARALDAGAAVVIAHRDPGVDDARILLVDDTLAALNAMAAFARTRFAGRMIAVTGSVGKTTTKDMLRHALGACGPTHWAVASYNNHWGVPLTLARLPASAMFCVCEVGMNNPGEIAPLAQMVRPDVAVITTITGAHLGHMGSLEAIAREKSDLIAALPQDGVAIVPDDVTGMAIFATQARNHGARLWTAGTHPDSTARMEDFQRRPDGGAFRALIDGWSGTVNLHAPGRHMAGNALVALTAAYAVGADMACAVRGLVDFRPGAGRGAITPILHGQASLLDESYNASVASIRATLDVLGQVPARRRIAVLGDMLELGAFARDQHESLLPDVREHADLVFCCGPNMKYLFDLLPPSRRGAWAPDAATLAPQVRAAMRAGDAILVKGSLGLKMRQVVDTLNTLGTHDDARGRA</sequence>
<dbReference type="InterPro" id="IPR004101">
    <property type="entry name" value="Mur_ligase_C"/>
</dbReference>
<comment type="subcellular location">
    <subcellularLocation>
        <location evidence="10 11">Cytoplasm</location>
    </subcellularLocation>
</comment>
<comment type="pathway">
    <text evidence="10 11">Cell wall biogenesis; peptidoglycan biosynthesis.</text>
</comment>
<comment type="similarity">
    <text evidence="10">Belongs to the MurCDEF family. MurF subfamily.</text>
</comment>
<dbReference type="GO" id="GO:0008360">
    <property type="term" value="P:regulation of cell shape"/>
    <property type="evidence" value="ECO:0007669"/>
    <property type="project" value="UniProtKB-KW"/>
</dbReference>
<evidence type="ECO:0000256" key="2">
    <source>
        <dbReference type="ARBA" id="ARBA00022598"/>
    </source>
</evidence>
<reference evidence="15" key="2">
    <citation type="submission" date="2022-03" db="EMBL/GenBank/DDBJ databases">
        <authorList>
            <person name="Ryngajllo M."/>
            <person name="Jacek P."/>
            <person name="Kubiak K."/>
        </authorList>
    </citation>
    <scope>NUCLEOTIDE SEQUENCE</scope>
    <source>
        <strain evidence="15">SI1</strain>
    </source>
</reference>
<evidence type="ECO:0000259" key="13">
    <source>
        <dbReference type="Pfam" id="PF02875"/>
    </source>
</evidence>
<proteinExistence type="inferred from homology"/>
<evidence type="ECO:0000256" key="9">
    <source>
        <dbReference type="ARBA" id="ARBA00023316"/>
    </source>
</evidence>
<keyword evidence="7 10" id="KW-0573">Peptidoglycan synthesis</keyword>
<dbReference type="Proteomes" id="UP001202887">
    <property type="component" value="Unassembled WGS sequence"/>
</dbReference>
<dbReference type="InterPro" id="IPR035911">
    <property type="entry name" value="MurE/MurF_N"/>
</dbReference>
<keyword evidence="6 10" id="KW-0133">Cell shape</keyword>
<dbReference type="SUPFAM" id="SSF53623">
    <property type="entry name" value="MurD-like peptide ligases, catalytic domain"/>
    <property type="match status" value="1"/>
</dbReference>
<accession>A0AAW5ETF2</accession>
<feature type="binding site" evidence="10">
    <location>
        <begin position="120"/>
        <end position="126"/>
    </location>
    <ligand>
        <name>ATP</name>
        <dbReference type="ChEBI" id="CHEBI:30616"/>
    </ligand>
</feature>
<dbReference type="HAMAP" id="MF_02019">
    <property type="entry name" value="MurF"/>
    <property type="match status" value="1"/>
</dbReference>
<evidence type="ECO:0000256" key="3">
    <source>
        <dbReference type="ARBA" id="ARBA00022618"/>
    </source>
</evidence>
<dbReference type="SUPFAM" id="SSF63418">
    <property type="entry name" value="MurE/MurF N-terminal domain"/>
    <property type="match status" value="1"/>
</dbReference>
<keyword evidence="2 10" id="KW-0436">Ligase</keyword>
<evidence type="ECO:0000256" key="5">
    <source>
        <dbReference type="ARBA" id="ARBA00022840"/>
    </source>
</evidence>
<dbReference type="EMBL" id="JAIBCX010000038">
    <property type="protein sequence ID" value="MCJ8354819.1"/>
    <property type="molecule type" value="Genomic_DNA"/>
</dbReference>
<dbReference type="SUPFAM" id="SSF53244">
    <property type="entry name" value="MurD-like peptide ligases, peptide-binding domain"/>
    <property type="match status" value="1"/>
</dbReference>
<evidence type="ECO:0000313" key="16">
    <source>
        <dbReference type="Proteomes" id="UP001202887"/>
    </source>
</evidence>
<dbReference type="Pfam" id="PF08245">
    <property type="entry name" value="Mur_ligase_M"/>
    <property type="match status" value="1"/>
</dbReference>
<feature type="domain" description="Mur ligase central" evidence="14">
    <location>
        <begin position="118"/>
        <end position="307"/>
    </location>
</feature>
<dbReference type="RefSeq" id="WP_247067502.1">
    <property type="nucleotide sequence ID" value="NZ_CP094848.1"/>
</dbReference>
<dbReference type="InterPro" id="IPR000713">
    <property type="entry name" value="Mur_ligase_N"/>
</dbReference>
<evidence type="ECO:0000313" key="15">
    <source>
        <dbReference type="EMBL" id="MCJ8354819.1"/>
    </source>
</evidence>
<protein>
    <recommendedName>
        <fullName evidence="10 11">UDP-N-acetylmuramoyl-tripeptide--D-alanyl-D-alanine ligase</fullName>
        <ecNumber evidence="10 11">6.3.2.10</ecNumber>
    </recommendedName>
    <alternativeName>
        <fullName evidence="10">D-alanyl-D-alanine-adding enzyme</fullName>
    </alternativeName>
</protein>
<feature type="domain" description="Mur ligase N-terminal catalytic" evidence="12">
    <location>
        <begin position="37"/>
        <end position="83"/>
    </location>
</feature>
<evidence type="ECO:0000259" key="12">
    <source>
        <dbReference type="Pfam" id="PF01225"/>
    </source>
</evidence>
<keyword evidence="5 10" id="KW-0067">ATP-binding</keyword>
<keyword evidence="4 10" id="KW-0547">Nucleotide-binding</keyword>
<evidence type="ECO:0000256" key="11">
    <source>
        <dbReference type="RuleBase" id="RU004136"/>
    </source>
</evidence>
<keyword evidence="9 10" id="KW-0961">Cell wall biogenesis/degradation</keyword>
<gene>
    <name evidence="10 15" type="primary">murF</name>
    <name evidence="15" type="ORF">K1W68_12615</name>
</gene>
<dbReference type="InterPro" id="IPR005863">
    <property type="entry name" value="UDP-N-AcMur_synth"/>
</dbReference>
<dbReference type="EC" id="6.3.2.10" evidence="10 11"/>
<dbReference type="GO" id="GO:0071555">
    <property type="term" value="P:cell wall organization"/>
    <property type="evidence" value="ECO:0007669"/>
    <property type="project" value="UniProtKB-KW"/>
</dbReference>
<dbReference type="GO" id="GO:0005737">
    <property type="term" value="C:cytoplasm"/>
    <property type="evidence" value="ECO:0007669"/>
    <property type="project" value="UniProtKB-SubCell"/>
</dbReference>
<dbReference type="Pfam" id="PF02875">
    <property type="entry name" value="Mur_ligase_C"/>
    <property type="match status" value="1"/>
</dbReference>
<evidence type="ECO:0000256" key="7">
    <source>
        <dbReference type="ARBA" id="ARBA00022984"/>
    </source>
</evidence>
<dbReference type="InterPro" id="IPR051046">
    <property type="entry name" value="MurCDEF_CellWall_CoF430Synth"/>
</dbReference>
<dbReference type="Gene3D" id="3.90.190.20">
    <property type="entry name" value="Mur ligase, C-terminal domain"/>
    <property type="match status" value="1"/>
</dbReference>
<dbReference type="Gene3D" id="3.40.1390.10">
    <property type="entry name" value="MurE/MurF, N-terminal domain"/>
    <property type="match status" value="1"/>
</dbReference>
<dbReference type="PANTHER" id="PTHR43024:SF1">
    <property type="entry name" value="UDP-N-ACETYLMURAMOYL-TRIPEPTIDE--D-ALANYL-D-ALANINE LIGASE"/>
    <property type="match status" value="1"/>
</dbReference>
<dbReference type="InterPro" id="IPR036615">
    <property type="entry name" value="Mur_ligase_C_dom_sf"/>
</dbReference>
<keyword evidence="8 10" id="KW-0131">Cell cycle</keyword>
<name>A0AAW5ETF2_NOVHA</name>
<dbReference type="NCBIfam" id="TIGR01143">
    <property type="entry name" value="murF"/>
    <property type="match status" value="1"/>
</dbReference>
<dbReference type="Pfam" id="PF01225">
    <property type="entry name" value="Mur_ligase"/>
    <property type="match status" value="1"/>
</dbReference>
<dbReference type="PANTHER" id="PTHR43024">
    <property type="entry name" value="UDP-N-ACETYLMURAMOYL-TRIPEPTIDE--D-ALANYL-D-ALANINE LIGASE"/>
    <property type="match status" value="1"/>
</dbReference>
<dbReference type="InterPro" id="IPR036565">
    <property type="entry name" value="Mur-like_cat_sf"/>
</dbReference>
<reference evidence="15" key="1">
    <citation type="journal article" date="2021" name="Polymers (Basel)">
        <title>Highly Stretchable Bacterial Cellulose Produced by Komagataeibacter hansenii SI1.</title>
        <authorList>
            <person name="Cielecka I."/>
            <person name="Ryngajllo M."/>
            <person name="Maniukiewicz W."/>
            <person name="Bielecki S."/>
        </authorList>
    </citation>
    <scope>NUCLEOTIDE SEQUENCE</scope>
    <source>
        <strain evidence="15">SI1</strain>
    </source>
</reference>
<dbReference type="GO" id="GO:0005524">
    <property type="term" value="F:ATP binding"/>
    <property type="evidence" value="ECO:0007669"/>
    <property type="project" value="UniProtKB-UniRule"/>
</dbReference>
<dbReference type="AlphaFoldDB" id="A0AAW5ETF2"/>
<dbReference type="Gene3D" id="3.40.1190.10">
    <property type="entry name" value="Mur-like, catalytic domain"/>
    <property type="match status" value="1"/>
</dbReference>